<gene>
    <name evidence="7" type="primary">cobB</name>
    <name evidence="12" type="ORF">BW730_07165</name>
</gene>
<dbReference type="SUPFAM" id="SSF52540">
    <property type="entry name" value="P-loop containing nucleoside triphosphate hydrolases"/>
    <property type="match status" value="1"/>
</dbReference>
<keyword evidence="13" id="KW-1185">Reference proteome</keyword>
<dbReference type="NCBIfam" id="NF005915">
    <property type="entry name" value="PRK07908.1"/>
    <property type="match status" value="1"/>
</dbReference>
<organism evidence="12 13">
    <name type="scientific">Tessaracoccus aquimaris</name>
    <dbReference type="NCBI Taxonomy" id="1332264"/>
    <lineage>
        <taxon>Bacteria</taxon>
        <taxon>Bacillati</taxon>
        <taxon>Actinomycetota</taxon>
        <taxon>Actinomycetes</taxon>
        <taxon>Propionibacteriales</taxon>
        <taxon>Propionibacteriaceae</taxon>
        <taxon>Tessaracoccus</taxon>
    </lineage>
</organism>
<name>A0A1Q2CT01_9ACTN</name>
<evidence type="ECO:0000256" key="3">
    <source>
        <dbReference type="ARBA" id="ARBA00022741"/>
    </source>
</evidence>
<dbReference type="EC" id="6.3.5.9" evidence="7"/>
<dbReference type="Proteomes" id="UP000188145">
    <property type="component" value="Chromosome"/>
</dbReference>
<protein>
    <recommendedName>
        <fullName evidence="7">Hydrogenobyrinate a,c-diamide synthase</fullName>
        <ecNumber evidence="7">6.3.5.9</ecNumber>
    </recommendedName>
    <alternativeName>
        <fullName evidence="7">Hydrogenobyrinic acid a,c-diamide synthase</fullName>
    </alternativeName>
</protein>
<dbReference type="GO" id="GO:0043802">
    <property type="term" value="F:hydrogenobyrinic acid a,c-diamide synthase (glutamine-hydrolysing) activity"/>
    <property type="evidence" value="ECO:0007669"/>
    <property type="project" value="UniProtKB-UniRule"/>
</dbReference>
<dbReference type="InterPro" id="IPR002586">
    <property type="entry name" value="CobQ/CobB/MinD/ParA_Nub-bd_dom"/>
</dbReference>
<dbReference type="CDD" id="cd03130">
    <property type="entry name" value="GATase1_CobB"/>
    <property type="match status" value="1"/>
</dbReference>
<dbReference type="KEGG" id="tes:BW730_07165"/>
<dbReference type="STRING" id="1332264.BW730_07165"/>
<dbReference type="GO" id="GO:0009236">
    <property type="term" value="P:cobalamin biosynthetic process"/>
    <property type="evidence" value="ECO:0007669"/>
    <property type="project" value="UniProtKB-UniRule"/>
</dbReference>
<dbReference type="InterPro" id="IPR004838">
    <property type="entry name" value="NHTrfase_class1_PyrdxlP-BS"/>
</dbReference>
<dbReference type="NCBIfam" id="NF002204">
    <property type="entry name" value="PRK01077.1"/>
    <property type="match status" value="1"/>
</dbReference>
<dbReference type="Pfam" id="PF07685">
    <property type="entry name" value="GATase_3"/>
    <property type="match status" value="1"/>
</dbReference>
<dbReference type="NCBIfam" id="TIGR00379">
    <property type="entry name" value="cobB"/>
    <property type="match status" value="1"/>
</dbReference>
<dbReference type="OrthoDB" id="9764035at2"/>
<proteinExistence type="inferred from homology"/>
<comment type="function">
    <text evidence="7">Catalyzes the ATP-dependent amidation of the two carboxylate groups at positions a and c of hydrogenobyrinate, using either L-glutamine or ammonia as the nitrogen source.</text>
</comment>
<dbReference type="Pfam" id="PF01656">
    <property type="entry name" value="CbiA"/>
    <property type="match status" value="1"/>
</dbReference>
<dbReference type="Gene3D" id="3.40.640.10">
    <property type="entry name" value="Type I PLP-dependent aspartate aminotransferase-like (Major domain)"/>
    <property type="match status" value="1"/>
</dbReference>
<feature type="active site" description="Nucleophile" evidence="7">
    <location>
        <position position="330"/>
    </location>
</feature>
<evidence type="ECO:0000256" key="2">
    <source>
        <dbReference type="ARBA" id="ARBA00022598"/>
    </source>
</evidence>
<dbReference type="PANTHER" id="PTHR43873:SF1">
    <property type="entry name" value="COBYRINATE A,C-DIAMIDE SYNTHASE"/>
    <property type="match status" value="1"/>
</dbReference>
<evidence type="ECO:0000259" key="10">
    <source>
        <dbReference type="Pfam" id="PF01656"/>
    </source>
</evidence>
<comment type="cofactor">
    <cofactor evidence="1 7">
        <name>Mg(2+)</name>
        <dbReference type="ChEBI" id="CHEBI:18420"/>
    </cofactor>
</comment>
<dbReference type="InterPro" id="IPR015422">
    <property type="entry name" value="PyrdxlP-dep_Trfase_small"/>
</dbReference>
<dbReference type="EMBL" id="CP019606">
    <property type="protein sequence ID" value="AQP49253.1"/>
    <property type="molecule type" value="Genomic_DNA"/>
</dbReference>
<dbReference type="PROSITE" id="PS00105">
    <property type="entry name" value="AA_TRANSFER_CLASS_1"/>
    <property type="match status" value="1"/>
</dbReference>
<evidence type="ECO:0000256" key="7">
    <source>
        <dbReference type="HAMAP-Rule" id="MF_00027"/>
    </source>
</evidence>
<evidence type="ECO:0000256" key="1">
    <source>
        <dbReference type="ARBA" id="ARBA00001946"/>
    </source>
</evidence>
<evidence type="ECO:0000256" key="6">
    <source>
        <dbReference type="ARBA" id="ARBA00022962"/>
    </source>
</evidence>
<feature type="domain" description="Aminotransferase class I/classII large" evidence="9">
    <location>
        <begin position="490"/>
        <end position="791"/>
    </location>
</feature>
<comment type="similarity">
    <text evidence="7">Belongs to the CobB/CbiA family.</text>
</comment>
<feature type="domain" description="CobQ/CobB/MinD/ParA nucleotide binding" evidence="10">
    <location>
        <begin position="6"/>
        <end position="188"/>
    </location>
</feature>
<evidence type="ECO:0000313" key="12">
    <source>
        <dbReference type="EMBL" id="AQP49253.1"/>
    </source>
</evidence>
<comment type="similarity">
    <text evidence="8">Belongs to the class-I pyridoxal-phosphate-dependent aminotransferase family.</text>
</comment>
<dbReference type="PROSITE" id="PS51274">
    <property type="entry name" value="GATASE_COBBQ"/>
    <property type="match status" value="1"/>
</dbReference>
<evidence type="ECO:0000313" key="13">
    <source>
        <dbReference type="Proteomes" id="UP000188145"/>
    </source>
</evidence>
<dbReference type="CDD" id="cd05388">
    <property type="entry name" value="CobB_N"/>
    <property type="match status" value="1"/>
</dbReference>
<dbReference type="SUPFAM" id="SSF52317">
    <property type="entry name" value="Class I glutamine amidotransferase-like"/>
    <property type="match status" value="1"/>
</dbReference>
<dbReference type="CDD" id="cd00609">
    <property type="entry name" value="AAT_like"/>
    <property type="match status" value="1"/>
</dbReference>
<comment type="cofactor">
    <cofactor evidence="8">
        <name>pyridoxal 5'-phosphate</name>
        <dbReference type="ChEBI" id="CHEBI:597326"/>
    </cofactor>
</comment>
<dbReference type="InterPro" id="IPR004839">
    <property type="entry name" value="Aminotransferase_I/II_large"/>
</dbReference>
<dbReference type="Gene3D" id="3.40.50.880">
    <property type="match status" value="1"/>
</dbReference>
<feature type="site" description="Increases nucleophilicity of active site Cys" evidence="7">
    <location>
        <position position="419"/>
    </location>
</feature>
<dbReference type="InterPro" id="IPR011698">
    <property type="entry name" value="GATase_3"/>
</dbReference>
<dbReference type="Gene3D" id="3.40.50.300">
    <property type="entry name" value="P-loop containing nucleotide triphosphate hydrolases"/>
    <property type="match status" value="1"/>
</dbReference>
<keyword evidence="2 7" id="KW-0436">Ligase</keyword>
<dbReference type="GO" id="GO:0042242">
    <property type="term" value="F:cobyrinic acid a,c-diamide synthase activity"/>
    <property type="evidence" value="ECO:0007669"/>
    <property type="project" value="InterPro"/>
</dbReference>
<dbReference type="Gene3D" id="3.90.1150.10">
    <property type="entry name" value="Aspartate Aminotransferase, domain 1"/>
    <property type="match status" value="1"/>
</dbReference>
<dbReference type="GO" id="GO:0030170">
    <property type="term" value="F:pyridoxal phosphate binding"/>
    <property type="evidence" value="ECO:0007669"/>
    <property type="project" value="InterPro"/>
</dbReference>
<keyword evidence="8" id="KW-0032">Aminotransferase</keyword>
<dbReference type="AlphaFoldDB" id="A0A1Q2CT01"/>
<dbReference type="InterPro" id="IPR004484">
    <property type="entry name" value="CbiA/CobB_synth"/>
</dbReference>
<evidence type="ECO:0000256" key="5">
    <source>
        <dbReference type="ARBA" id="ARBA00022842"/>
    </source>
</evidence>
<comment type="miscellaneous">
    <text evidence="7">The a and c carboxylates of hydrogenobyrinate are activated for nucleophilic attack via formation of a phosphorylated intermediate by ATP. CobB catalyzes first the amidation of the c-carboxylate, and then that of the a-carboxylate.</text>
</comment>
<dbReference type="UniPathway" id="UPA00148">
    <property type="reaction ID" value="UER00220"/>
</dbReference>
<dbReference type="SUPFAM" id="SSF53383">
    <property type="entry name" value="PLP-dependent transferases"/>
    <property type="match status" value="1"/>
</dbReference>
<sequence length="800" mass="83426">MSLPRVVIAAPASGQGKTTVATGLMAALTDRGTRVSPFKVGPDYIDPGYHGLAAGRPGRNLDPFLTGEDLIAPLLLHGSHGADLAVIEGVMGLFDGRLGTGGFASTAHVARLLDAPVILVVDARHASRSIGALVHGMATFDPTVRVAGVILNQVGSPRHAKEARDAVGLPVLGVLPRNLAIEAPSRHLGLVPAAERDDAGIRAIGEAVAAHVDLDAVAALAHTAPAIDALPWDPTAVVRQAGPLRPRVAVAGGRAFTFRYPETEELLVAAGCEPIEFDPLTADALPEDTAALWIGGGFPEMHADRLAANRSLRADIASAVAAGLPTVAECAGLLYLCDSLDGEQMAGALPGTAAMTGRLTMGYREATTERATLLGRPGERVTGHEFHRTATVTTGDPAWLLDGRPDGVASATLSASYLHVHWAGHPRLAQRFADAAHAFAADPTTWAPTPWAAPTPPEKAPAEPDLLHHGDRDLAPGLTDLAVNVRQPHTPDWLVRAITDDADWAAYPDPEPARQAIAAHHGVAAEMVLPVAGAAEAFTLIARAIHGDALVIHPQFTEPEAALLAAGRTPRRHLLRPEEGFRLDPAAVPAAELIVVGNPTNPTGVLHSRDALLALRAGTLVVDEAFLDAVVGEPETLIAPEMPGILVLRSLTKTWALAGIRAGYVVGDPALVASLAAQQPPWSVSSPAVAATVACLAPERAAEAAALALEARVARADLVARLTGIGLDPVEGEAPFVLVDTSPIARHSLRADLADRGLAVRRGETFPGLGPTWLRLAVRDPHTHQRLVEAITQIKEHHAG</sequence>
<dbReference type="InterPro" id="IPR015421">
    <property type="entry name" value="PyrdxlP-dep_Trfase_major"/>
</dbReference>
<comment type="domain">
    <text evidence="7">Comprises of two domains. The C-terminal domain contains the binding site for glutamine and catalyzes the hydrolysis of this substrate to glutamate and ammonia. The N-terminal domain is anticipated to bind ATP and hydrogenobyrinate and catalyzes the ultimate synthesis of the diamide product. The ammonia produced via the glutaminase domain is probably translocated to the adjacent domain via a molecular tunnel, where it reacts with an activated intermediate.</text>
</comment>
<dbReference type="InterPro" id="IPR027417">
    <property type="entry name" value="P-loop_NTPase"/>
</dbReference>
<evidence type="ECO:0000256" key="8">
    <source>
        <dbReference type="RuleBase" id="RU000481"/>
    </source>
</evidence>
<feature type="domain" description="CobB/CobQ-like glutamine amidotransferase" evidence="11">
    <location>
        <begin position="248"/>
        <end position="425"/>
    </location>
</feature>
<dbReference type="PANTHER" id="PTHR43873">
    <property type="entry name" value="COBYRINATE A,C-DIAMIDE SYNTHASE"/>
    <property type="match status" value="1"/>
</dbReference>
<comment type="catalytic activity">
    <reaction evidence="7">
        <text>hydrogenobyrinate + 2 L-glutamine + 2 ATP + 2 H2O = hydrogenobyrinate a,c-diamide + 2 L-glutamate + 2 ADP + 2 phosphate + 2 H(+)</text>
        <dbReference type="Rhea" id="RHEA:12544"/>
        <dbReference type="ChEBI" id="CHEBI:15377"/>
        <dbReference type="ChEBI" id="CHEBI:15378"/>
        <dbReference type="ChEBI" id="CHEBI:29985"/>
        <dbReference type="ChEBI" id="CHEBI:30616"/>
        <dbReference type="ChEBI" id="CHEBI:43474"/>
        <dbReference type="ChEBI" id="CHEBI:58359"/>
        <dbReference type="ChEBI" id="CHEBI:77873"/>
        <dbReference type="ChEBI" id="CHEBI:77874"/>
        <dbReference type="ChEBI" id="CHEBI:456216"/>
        <dbReference type="EC" id="6.3.5.9"/>
    </reaction>
</comment>
<keyword evidence="5 7" id="KW-0460">Magnesium</keyword>
<dbReference type="GO" id="GO:0008483">
    <property type="term" value="F:transaminase activity"/>
    <property type="evidence" value="ECO:0007669"/>
    <property type="project" value="UniProtKB-KW"/>
</dbReference>
<keyword evidence="3 7" id="KW-0547">Nucleotide-binding</keyword>
<dbReference type="GO" id="GO:0005524">
    <property type="term" value="F:ATP binding"/>
    <property type="evidence" value="ECO:0007669"/>
    <property type="project" value="UniProtKB-UniRule"/>
</dbReference>
<dbReference type="InterPro" id="IPR015424">
    <property type="entry name" value="PyrdxlP-dep_Trfase"/>
</dbReference>
<dbReference type="InterPro" id="IPR029062">
    <property type="entry name" value="Class_I_gatase-like"/>
</dbReference>
<keyword evidence="7" id="KW-0169">Cobalamin biosynthesis</keyword>
<dbReference type="HAMAP" id="MF_00027">
    <property type="entry name" value="CobB_CbiA"/>
    <property type="match status" value="1"/>
</dbReference>
<evidence type="ECO:0000259" key="11">
    <source>
        <dbReference type="Pfam" id="PF07685"/>
    </source>
</evidence>
<comment type="pathway">
    <text evidence="7">Cofactor biosynthesis; adenosylcobalamin biosynthesis; cob(II)yrinate a,c-diamide from precorrin-2 (aerobic route): step 9/10.</text>
</comment>
<keyword evidence="8" id="KW-0808">Transferase</keyword>
<accession>A0A1Q2CT01</accession>
<dbReference type="Pfam" id="PF00155">
    <property type="entry name" value="Aminotran_1_2"/>
    <property type="match status" value="1"/>
</dbReference>
<reference evidence="13" key="1">
    <citation type="submission" date="2017-02" db="EMBL/GenBank/DDBJ databases">
        <title>Tessaracoccus aquaemaris sp. nov., isolated from the intestine of a Korean rockfish, Sebastes schlegelii, in a marine aquaculture pond.</title>
        <authorList>
            <person name="Tak E.J."/>
            <person name="Bae J.-W."/>
        </authorList>
    </citation>
    <scope>NUCLEOTIDE SEQUENCE [LARGE SCALE GENOMIC DNA]</scope>
    <source>
        <strain evidence="13">NSG39</strain>
    </source>
</reference>
<keyword evidence="4 7" id="KW-0067">ATP-binding</keyword>
<evidence type="ECO:0000259" key="9">
    <source>
        <dbReference type="Pfam" id="PF00155"/>
    </source>
</evidence>
<evidence type="ECO:0000256" key="4">
    <source>
        <dbReference type="ARBA" id="ARBA00022840"/>
    </source>
</evidence>
<keyword evidence="6 7" id="KW-0315">Glutamine amidotransferase</keyword>